<proteinExistence type="predicted"/>
<dbReference type="OrthoDB" id="10397678at2759"/>
<dbReference type="HOGENOM" id="CLU_1518383_0_0_1"/>
<dbReference type="AlphaFoldDB" id="B6HQY0"/>
<organism evidence="1 2">
    <name type="scientific">Penicillium rubens (strain ATCC 28089 / DSM 1075 / NRRL 1951 / Wisconsin 54-1255)</name>
    <name type="common">Penicillium chrysogenum</name>
    <dbReference type="NCBI Taxonomy" id="500485"/>
    <lineage>
        <taxon>Eukaryota</taxon>
        <taxon>Fungi</taxon>
        <taxon>Dikarya</taxon>
        <taxon>Ascomycota</taxon>
        <taxon>Pezizomycotina</taxon>
        <taxon>Eurotiomycetes</taxon>
        <taxon>Eurotiomycetidae</taxon>
        <taxon>Eurotiales</taxon>
        <taxon>Aspergillaceae</taxon>
        <taxon>Penicillium</taxon>
        <taxon>Penicillium chrysogenum species complex</taxon>
    </lineage>
</organism>
<evidence type="ECO:0000313" key="2">
    <source>
        <dbReference type="Proteomes" id="UP000000724"/>
    </source>
</evidence>
<reference evidence="1 2" key="1">
    <citation type="journal article" date="2008" name="Nat. Biotechnol.">
        <title>Genome sequencing and analysis of the filamentous fungus Penicillium chrysogenum.</title>
        <authorList>
            <person name="van den Berg M.A."/>
            <person name="Albang R."/>
            <person name="Albermann K."/>
            <person name="Badger J.H."/>
            <person name="Daran J.-M."/>
            <person name="Driessen A.J.M."/>
            <person name="Garcia-Estrada C."/>
            <person name="Fedorova N.D."/>
            <person name="Harris D.M."/>
            <person name="Heijne W.H.M."/>
            <person name="Joardar V.S."/>
            <person name="Kiel J.A.K.W."/>
            <person name="Kovalchuk A."/>
            <person name="Martin J.F."/>
            <person name="Nierman W.C."/>
            <person name="Nijland J.G."/>
            <person name="Pronk J.T."/>
            <person name="Roubos J.A."/>
            <person name="van der Klei I.J."/>
            <person name="van Peij N.N.M.E."/>
            <person name="Veenhuis M."/>
            <person name="von Doehren H."/>
            <person name="Wagner C."/>
            <person name="Wortman J.R."/>
            <person name="Bovenberg R.A.L."/>
        </authorList>
    </citation>
    <scope>NUCLEOTIDE SEQUENCE [LARGE SCALE GENOMIC DNA]</scope>
    <source>
        <strain evidence="2">ATCC 28089 / DSM 1075 / NRRL 1951 / Wisconsin 54-1255</strain>
    </source>
</reference>
<dbReference type="Proteomes" id="UP000000724">
    <property type="component" value="Contig Pc00c22"/>
</dbReference>
<evidence type="ECO:0000313" key="1">
    <source>
        <dbReference type="EMBL" id="CAP98018.1"/>
    </source>
</evidence>
<dbReference type="EMBL" id="AM920437">
    <property type="protein sequence ID" value="CAP98018.1"/>
    <property type="molecule type" value="Genomic_DNA"/>
</dbReference>
<name>B6HQY0_PENRW</name>
<protein>
    <submittedName>
        <fullName evidence="1">Uncharacterized protein</fullName>
    </submittedName>
</protein>
<accession>B6HQY0</accession>
<keyword evidence="2" id="KW-1185">Reference proteome</keyword>
<dbReference type="VEuPathDB" id="FungiDB:PCH_Pc22g07300"/>
<gene>
    <name evidence="1" type="ORF">Pc22g07300</name>
    <name evidence="1" type="ORF">PCH_Pc22g07300</name>
</gene>
<sequence>MDAILLSERWRKFVHLFYLRQQYEYLQFCLTYGYIKYPLVTYPRALSMLQSDQGYQHSALHSGPSIEYISAQRLNELSETLSVSDFEIGDMRIVQEMVPEHGKDTESFYLLQQEIRKKKKLPDTDWTILWFEHYKVSWGEMVRTRIGRKLLVEWGLQHPAFEVVSEIFPEDDASDCS</sequence>